<dbReference type="AlphaFoldDB" id="A0A6S6SUL3"/>
<proteinExistence type="predicted"/>
<accession>A0A6S6SUL3</accession>
<reference evidence="1" key="1">
    <citation type="submission" date="2020-01" db="EMBL/GenBank/DDBJ databases">
        <authorList>
            <person name="Meier V. D."/>
            <person name="Meier V D."/>
        </authorList>
    </citation>
    <scope>NUCLEOTIDE SEQUENCE</scope>
    <source>
        <strain evidence="1">HLG_WM_MAG_01</strain>
    </source>
</reference>
<evidence type="ECO:0000313" key="1">
    <source>
        <dbReference type="EMBL" id="CAA6809572.1"/>
    </source>
</evidence>
<gene>
    <name evidence="1" type="ORF">HELGO_WM3614</name>
</gene>
<organism evidence="1">
    <name type="scientific">uncultured Sulfurovum sp</name>
    <dbReference type="NCBI Taxonomy" id="269237"/>
    <lineage>
        <taxon>Bacteria</taxon>
        <taxon>Pseudomonadati</taxon>
        <taxon>Campylobacterota</taxon>
        <taxon>Epsilonproteobacteria</taxon>
        <taxon>Campylobacterales</taxon>
        <taxon>Sulfurovaceae</taxon>
        <taxon>Sulfurovum</taxon>
        <taxon>environmental samples</taxon>
    </lineage>
</organism>
<dbReference type="EMBL" id="CACVAS010000057">
    <property type="protein sequence ID" value="CAA6809572.1"/>
    <property type="molecule type" value="Genomic_DNA"/>
</dbReference>
<sequence length="107" mass="12505">MKIIIDECLPKRLTRFFQNDDVWTVPQIGLSGYTDTTLLNELDKRKIDVFITIDGNIQYQQQFHNRCFGTIIIRSVSNRFSDLIHFEKELQNTVKNVKAGIILHIPI</sequence>
<evidence type="ECO:0008006" key="2">
    <source>
        <dbReference type="Google" id="ProtNLM"/>
    </source>
</evidence>
<protein>
    <recommendedName>
        <fullName evidence="2">DUF5615 domain-containing protein</fullName>
    </recommendedName>
</protein>
<name>A0A6S6SUL3_9BACT</name>